<sequence>MTRHASELRIPAPDLSPEQIKLFNEKITIINVANEARRALNFAEMHLIQFSVARAISGDHAKDRRKINKQLFLETLDKHPAYVEDTYAAVCEPALKIGITLRQFLACVSGIKRSLQSGKEPRNRLRALIHEKWQEAESAVDQLPASFRKTILGAYVMLTHDPGLIEFLQEFRSNFHRERSASIDAILKLLASYPIIDILGRRYFEAPLNYAAYDIVRDIAPASNVEFLTNLEEQVSLDLSEWVNSWRSFLDNPISRPSIPGPRPHYIGPNPPTRDVAMHLYLLCSNRSLRERFRTPLLELCQIAVRMQEGSGAWTDAFSVPLESGSFSVRDDCTFSTIFMVLALHEMTDSVDYSNNIEKAVKWLVKAQQTNGSFADTNSIYNNSACLTILACSIFDKLAKGAEGSIDRAHAYLLSTQNSFGFWSGSKPLGEFDVTTCALRYLLGRQRRENRLGHWGQSSLRFQSIAEDTLARGDVTAAKLAVIASYHGVEFALYDVISRFPNGNIYANDSSDRTLGVREAKARLRDLARDIGLLDQKKDLPHSMQISQHASLRGNIVHRNQDVDQSSAQRTIETSRKFIEAILSYQP</sequence>
<dbReference type="EMBL" id="JAVIJC010000053">
    <property type="protein sequence ID" value="MDX8496165.1"/>
    <property type="molecule type" value="Genomic_DNA"/>
</dbReference>
<dbReference type="Proteomes" id="UP001271249">
    <property type="component" value="Unassembled WGS sequence"/>
</dbReference>
<evidence type="ECO:0000313" key="3">
    <source>
        <dbReference type="Proteomes" id="UP001271249"/>
    </source>
</evidence>
<proteinExistence type="predicted"/>
<gene>
    <name evidence="2" type="ORF">RFN29_32065</name>
</gene>
<evidence type="ECO:0000313" key="2">
    <source>
        <dbReference type="EMBL" id="MDX8496165.1"/>
    </source>
</evidence>
<organism evidence="2 3">
    <name type="scientific">Mesorhizobium captivum</name>
    <dbReference type="NCBI Taxonomy" id="3072319"/>
    <lineage>
        <taxon>Bacteria</taxon>
        <taxon>Pseudomonadati</taxon>
        <taxon>Pseudomonadota</taxon>
        <taxon>Alphaproteobacteria</taxon>
        <taxon>Hyphomicrobiales</taxon>
        <taxon>Phyllobacteriaceae</taxon>
        <taxon>Mesorhizobium</taxon>
    </lineage>
</organism>
<evidence type="ECO:0000259" key="1">
    <source>
        <dbReference type="Pfam" id="PF07678"/>
    </source>
</evidence>
<keyword evidence="3" id="KW-1185">Reference proteome</keyword>
<dbReference type="Pfam" id="PF07678">
    <property type="entry name" value="TED_complement"/>
    <property type="match status" value="1"/>
</dbReference>
<protein>
    <submittedName>
        <fullName evidence="2">Terpene cyclase/mutase family protein</fullName>
    </submittedName>
</protein>
<comment type="caution">
    <text evidence="2">The sequence shown here is derived from an EMBL/GenBank/DDBJ whole genome shotgun (WGS) entry which is preliminary data.</text>
</comment>
<name>A0ABU4ZA48_9HYPH</name>
<dbReference type="CDD" id="cd00688">
    <property type="entry name" value="ISOPREN_C2_like"/>
    <property type="match status" value="1"/>
</dbReference>
<dbReference type="RefSeq" id="WP_320229873.1">
    <property type="nucleotide sequence ID" value="NZ_JAVIJC010000053.1"/>
</dbReference>
<accession>A0ABU4ZA48</accession>
<dbReference type="InterPro" id="IPR011626">
    <property type="entry name" value="Alpha-macroglobulin_TED"/>
</dbReference>
<feature type="domain" description="Alpha-macroglobulin-like TED" evidence="1">
    <location>
        <begin position="327"/>
        <end position="384"/>
    </location>
</feature>
<dbReference type="InterPro" id="IPR008930">
    <property type="entry name" value="Terpenoid_cyclase/PrenylTrfase"/>
</dbReference>
<reference evidence="2 3" key="1">
    <citation type="submission" date="2023-08" db="EMBL/GenBank/DDBJ databases">
        <title>Implementing the SeqCode for naming new Mesorhizobium species isolated from Vachellia karroo root nodules.</title>
        <authorList>
            <person name="Van Lill M."/>
        </authorList>
    </citation>
    <scope>NUCLEOTIDE SEQUENCE [LARGE SCALE GENOMIC DNA]</scope>
    <source>
        <strain evidence="2 3">VK22B</strain>
    </source>
</reference>
<dbReference type="Gene3D" id="1.50.10.20">
    <property type="match status" value="1"/>
</dbReference>
<dbReference type="SUPFAM" id="SSF48239">
    <property type="entry name" value="Terpenoid cyclases/Protein prenyltransferases"/>
    <property type="match status" value="1"/>
</dbReference>